<evidence type="ECO:0008006" key="3">
    <source>
        <dbReference type="Google" id="ProtNLM"/>
    </source>
</evidence>
<evidence type="ECO:0000313" key="1">
    <source>
        <dbReference type="EMBL" id="SDK40123.1"/>
    </source>
</evidence>
<dbReference type="Proteomes" id="UP000198803">
    <property type="component" value="Chromosome I"/>
</dbReference>
<proteinExistence type="predicted"/>
<reference evidence="1 2" key="1">
    <citation type="submission" date="2016-10" db="EMBL/GenBank/DDBJ databases">
        <authorList>
            <person name="Varghese N."/>
            <person name="Submissions S."/>
        </authorList>
    </citation>
    <scope>NUCLEOTIDE SEQUENCE [LARGE SCALE GENOMIC DNA]</scope>
    <source>
        <strain evidence="1 2">GAS524</strain>
    </source>
</reference>
<gene>
    <name evidence="1" type="ORF">SAMN05444163_8026</name>
</gene>
<accession>A0ABY0QH45</accession>
<organism evidence="1 2">
    <name type="scientific">Bradyrhizobium ottawaense</name>
    <dbReference type="NCBI Taxonomy" id="931866"/>
    <lineage>
        <taxon>Bacteria</taxon>
        <taxon>Pseudomonadati</taxon>
        <taxon>Pseudomonadota</taxon>
        <taxon>Alphaproteobacteria</taxon>
        <taxon>Hyphomicrobiales</taxon>
        <taxon>Nitrobacteraceae</taxon>
        <taxon>Bradyrhizobium</taxon>
    </lineage>
</organism>
<sequence>MSSNYPELVFNESEDFTAERLNKAMQVLDQRLRSLEPFAPSWEAAVNDLRAVGLSRLNDAILPSYQRIQLLSEMGFLFAGSSSSVTLVQNQSVTFVIENEVERSLFTPTPFLAITRTSTLADYAIAQLVSYEKSTGRLMLLVKSITGSTGPFTDWQICALAANTAAAMEYFRQIDAARAATLAAQVKSTADAVATAADRIQTGADRLVVIQARDAAAASAAAAALWDPSSYYTKTTIDVKFSDLVNGAGAALDTLKELADALGNDANYSVTVSAALGNRLRVDTAAQGLNATQQGNGRTNLGLGASAVKGVATAANMVANSGSDVVTTDQAWAAAGWTALGNKSGAVTIDASTGSRFYMTATAAVTISISNMKNGQDIAVCVIQDATGGRTVGWGAGIYWPGATVPAITTTANQVAVVAVFEGSWSPSTIIFGTGWKIA</sequence>
<name>A0ABY0QH45_9BRAD</name>
<evidence type="ECO:0000313" key="2">
    <source>
        <dbReference type="Proteomes" id="UP000198803"/>
    </source>
</evidence>
<dbReference type="RefSeq" id="WP_157793770.1">
    <property type="nucleotide sequence ID" value="NZ_LT629693.1"/>
</dbReference>
<dbReference type="EMBL" id="LT629693">
    <property type="protein sequence ID" value="SDK40123.1"/>
    <property type="molecule type" value="Genomic_DNA"/>
</dbReference>
<protein>
    <recommendedName>
        <fullName evidence="3">Phage tail protein</fullName>
    </recommendedName>
</protein>
<keyword evidence="2" id="KW-1185">Reference proteome</keyword>